<name>A0A6G4UAD8_9ACTN</name>
<keyword evidence="5" id="KW-1185">Reference proteome</keyword>
<dbReference type="InterPro" id="IPR003965">
    <property type="entry name" value="Fatty_acid_synthase"/>
</dbReference>
<dbReference type="AlphaFoldDB" id="A0A6G4UAD8"/>
<gene>
    <name evidence="4" type="ORF">G5C51_32915</name>
</gene>
<dbReference type="SUPFAM" id="SSF54637">
    <property type="entry name" value="Thioesterase/thiol ester dehydrase-isomerase"/>
    <property type="match status" value="2"/>
</dbReference>
<proteinExistence type="inferred from homology"/>
<dbReference type="InterPro" id="IPR002539">
    <property type="entry name" value="MaoC-like_dom"/>
</dbReference>
<evidence type="ECO:0000259" key="3">
    <source>
        <dbReference type="Pfam" id="PF01575"/>
    </source>
</evidence>
<organism evidence="4 5">
    <name type="scientific">Streptomyces coryli</name>
    <dbReference type="NCBI Taxonomy" id="1128680"/>
    <lineage>
        <taxon>Bacteria</taxon>
        <taxon>Bacillati</taxon>
        <taxon>Actinomycetota</taxon>
        <taxon>Actinomycetes</taxon>
        <taxon>Kitasatosporales</taxon>
        <taxon>Streptomycetaceae</taxon>
        <taxon>Streptomyces</taxon>
    </lineage>
</organism>
<sequence>MQRPDAMVQAPTPKLPVLYAKALLPKGRGGGAVPGGGLVRTGVAADERRLLRYAQVCGFAAGGRLPVTYPHIVAFPMAMALMTARDFPFPMLGLVHVGNRIEQLRPIAADERLRYEVWINEPYAHPKGAAFEVAAQCTTAGGETVWREVSTYLSRGGRGGRAKGPEPAAAPERDDTWSSEQWEIPGNIGRSYAAVSGDRNPIHLSPLTAKLFGFPKAIAHGMWTMARCLAELDDRLPESYAVDVSFKAPVLLPARVGFSAGKAGGGLGFRLESQSGREHLWGSVGEPAA</sequence>
<reference evidence="4 5" key="1">
    <citation type="submission" date="2020-02" db="EMBL/GenBank/DDBJ databases">
        <title>Whole-genome analyses of novel actinobacteria.</title>
        <authorList>
            <person name="Sahin N."/>
        </authorList>
    </citation>
    <scope>NUCLEOTIDE SEQUENCE [LARGE SCALE GENOMIC DNA]</scope>
    <source>
        <strain evidence="4 5">A7024</strain>
    </source>
</reference>
<dbReference type="PRINTS" id="PR01483">
    <property type="entry name" value="FASYNTHASE"/>
</dbReference>
<dbReference type="InterPro" id="IPR029069">
    <property type="entry name" value="HotDog_dom_sf"/>
</dbReference>
<dbReference type="GO" id="GO:0004312">
    <property type="term" value="F:fatty acid synthase activity"/>
    <property type="evidence" value="ECO:0007669"/>
    <property type="project" value="InterPro"/>
</dbReference>
<dbReference type="PANTHER" id="PTHR43841:SF1">
    <property type="entry name" value="3-HYDROXYACYL-THIOESTER DEHYDRATASE X"/>
    <property type="match status" value="1"/>
</dbReference>
<evidence type="ECO:0000256" key="1">
    <source>
        <dbReference type="ARBA" id="ARBA00005254"/>
    </source>
</evidence>
<evidence type="ECO:0000313" key="4">
    <source>
        <dbReference type="EMBL" id="NGN68680.1"/>
    </source>
</evidence>
<dbReference type="RefSeq" id="WP_165242851.1">
    <property type="nucleotide sequence ID" value="NZ_JAAKZV010000222.1"/>
</dbReference>
<feature type="region of interest" description="Disordered" evidence="2">
    <location>
        <begin position="156"/>
        <end position="175"/>
    </location>
</feature>
<dbReference type="Gene3D" id="3.10.129.10">
    <property type="entry name" value="Hotdog Thioesterase"/>
    <property type="match status" value="1"/>
</dbReference>
<dbReference type="EMBL" id="JAAKZV010000222">
    <property type="protein sequence ID" value="NGN68680.1"/>
    <property type="molecule type" value="Genomic_DNA"/>
</dbReference>
<evidence type="ECO:0000313" key="5">
    <source>
        <dbReference type="Proteomes" id="UP000481583"/>
    </source>
</evidence>
<comment type="caution">
    <text evidence="4">The sequence shown here is derived from an EMBL/GenBank/DDBJ whole genome shotgun (WGS) entry which is preliminary data.</text>
</comment>
<dbReference type="GO" id="GO:0005835">
    <property type="term" value="C:fatty acid synthase complex"/>
    <property type="evidence" value="ECO:0007669"/>
    <property type="project" value="InterPro"/>
</dbReference>
<protein>
    <recommendedName>
        <fullName evidence="3">MaoC-like domain-containing protein</fullName>
    </recommendedName>
</protein>
<accession>A0A6G4UAD8</accession>
<evidence type="ECO:0000256" key="2">
    <source>
        <dbReference type="SAM" id="MobiDB-lite"/>
    </source>
</evidence>
<dbReference type="PANTHER" id="PTHR43841">
    <property type="entry name" value="3-HYDROXYACYL-THIOESTER DEHYDRATASE HTDX-RELATED"/>
    <property type="match status" value="1"/>
</dbReference>
<dbReference type="Pfam" id="PF01575">
    <property type="entry name" value="MaoC_dehydratas"/>
    <property type="match status" value="1"/>
</dbReference>
<dbReference type="Proteomes" id="UP000481583">
    <property type="component" value="Unassembled WGS sequence"/>
</dbReference>
<comment type="similarity">
    <text evidence="1">Belongs to the enoyl-CoA hydratase/isomerase family.</text>
</comment>
<dbReference type="GO" id="GO:0006633">
    <property type="term" value="P:fatty acid biosynthetic process"/>
    <property type="evidence" value="ECO:0007669"/>
    <property type="project" value="InterPro"/>
</dbReference>
<feature type="domain" description="MaoC-like" evidence="3">
    <location>
        <begin position="191"/>
        <end position="270"/>
    </location>
</feature>